<feature type="DNA-binding region" description="OmpR/PhoB-type" evidence="7">
    <location>
        <begin position="124"/>
        <end position="224"/>
    </location>
</feature>
<dbReference type="GO" id="GO:0006355">
    <property type="term" value="P:regulation of DNA-templated transcription"/>
    <property type="evidence" value="ECO:0007669"/>
    <property type="project" value="InterPro"/>
</dbReference>
<dbReference type="RefSeq" id="WP_046312413.1">
    <property type="nucleotide sequence ID" value="NZ_CBCSCY010000067.1"/>
</dbReference>
<reference evidence="10 11" key="1">
    <citation type="journal article" date="2015" name="Sci. Rep.">
        <title>Unraveling adaptation of Pontibacter korlensis to radiation and infertility in desert through complete genome and comparative transcriptomic analysis.</title>
        <authorList>
            <person name="Dai J."/>
            <person name="Dai W."/>
            <person name="Qiu C."/>
            <person name="Yang Z."/>
            <person name="Zhang Y."/>
            <person name="Zhou M."/>
            <person name="Zhang L."/>
            <person name="Fang C."/>
            <person name="Gao Q."/>
            <person name="Yang Q."/>
            <person name="Li X."/>
            <person name="Wang Z."/>
            <person name="Wang Z."/>
            <person name="Jia Z."/>
            <person name="Chen X."/>
        </authorList>
    </citation>
    <scope>NUCLEOTIDE SEQUENCE [LARGE SCALE GENOMIC DNA]</scope>
    <source>
        <strain evidence="10 11">X14-1T</strain>
    </source>
</reference>
<name>A0A0E3UYL4_9BACT</name>
<dbReference type="SMART" id="SM00448">
    <property type="entry name" value="REC"/>
    <property type="match status" value="1"/>
</dbReference>
<dbReference type="HOGENOM" id="CLU_000445_30_1_10"/>
<dbReference type="Gene3D" id="6.10.250.690">
    <property type="match status" value="1"/>
</dbReference>
<dbReference type="InterPro" id="IPR001789">
    <property type="entry name" value="Sig_transdc_resp-reg_receiver"/>
</dbReference>
<dbReference type="PROSITE" id="PS51755">
    <property type="entry name" value="OMPR_PHOB"/>
    <property type="match status" value="1"/>
</dbReference>
<keyword evidence="5" id="KW-0804">Transcription</keyword>
<dbReference type="Pfam" id="PF00486">
    <property type="entry name" value="Trans_reg_C"/>
    <property type="match status" value="1"/>
</dbReference>
<dbReference type="CDD" id="cd17624">
    <property type="entry name" value="REC_OmpR_PmrA-like"/>
    <property type="match status" value="1"/>
</dbReference>
<dbReference type="GO" id="GO:0005829">
    <property type="term" value="C:cytosol"/>
    <property type="evidence" value="ECO:0007669"/>
    <property type="project" value="TreeGrafter"/>
</dbReference>
<feature type="modified residue" description="4-aspartylphosphate" evidence="6">
    <location>
        <position position="51"/>
    </location>
</feature>
<dbReference type="InterPro" id="IPR011006">
    <property type="entry name" value="CheY-like_superfamily"/>
</dbReference>
<dbReference type="AlphaFoldDB" id="A0A0E3UYL4"/>
<evidence type="ECO:0000256" key="7">
    <source>
        <dbReference type="PROSITE-ProRule" id="PRU01091"/>
    </source>
</evidence>
<dbReference type="PATRIC" id="fig|400092.3.peg.3820"/>
<dbReference type="InterPro" id="IPR001867">
    <property type="entry name" value="OmpR/PhoB-type_DNA-bd"/>
</dbReference>
<protein>
    <submittedName>
        <fullName evidence="10">Transcriptional regulator</fullName>
    </submittedName>
</protein>
<keyword evidence="1 6" id="KW-0597">Phosphoprotein</keyword>
<dbReference type="InterPro" id="IPR036388">
    <property type="entry name" value="WH-like_DNA-bd_sf"/>
</dbReference>
<dbReference type="PANTHER" id="PTHR48111">
    <property type="entry name" value="REGULATOR OF RPOS"/>
    <property type="match status" value="1"/>
</dbReference>
<dbReference type="SMART" id="SM00862">
    <property type="entry name" value="Trans_reg_C"/>
    <property type="match status" value="1"/>
</dbReference>
<dbReference type="CDD" id="cd00383">
    <property type="entry name" value="trans_reg_C"/>
    <property type="match status" value="1"/>
</dbReference>
<accession>A0A0E3UYL4</accession>
<evidence type="ECO:0000256" key="1">
    <source>
        <dbReference type="ARBA" id="ARBA00022553"/>
    </source>
</evidence>
<dbReference type="InterPro" id="IPR016032">
    <property type="entry name" value="Sig_transdc_resp-reg_C-effctor"/>
</dbReference>
<dbReference type="EMBL" id="CP009621">
    <property type="protein sequence ID" value="AKD04551.1"/>
    <property type="molecule type" value="Genomic_DNA"/>
</dbReference>
<dbReference type="SUPFAM" id="SSF52172">
    <property type="entry name" value="CheY-like"/>
    <property type="match status" value="1"/>
</dbReference>
<dbReference type="Gene3D" id="1.10.10.10">
    <property type="entry name" value="Winged helix-like DNA-binding domain superfamily/Winged helix DNA-binding domain"/>
    <property type="match status" value="1"/>
</dbReference>
<feature type="domain" description="Response regulatory" evidence="8">
    <location>
        <begin position="2"/>
        <end position="116"/>
    </location>
</feature>
<dbReference type="PROSITE" id="PS50110">
    <property type="entry name" value="RESPONSE_REGULATORY"/>
    <property type="match status" value="1"/>
</dbReference>
<dbReference type="InterPro" id="IPR039420">
    <property type="entry name" value="WalR-like"/>
</dbReference>
<dbReference type="GO" id="GO:0000976">
    <property type="term" value="F:transcription cis-regulatory region binding"/>
    <property type="evidence" value="ECO:0007669"/>
    <property type="project" value="TreeGrafter"/>
</dbReference>
<evidence type="ECO:0000259" key="8">
    <source>
        <dbReference type="PROSITE" id="PS50110"/>
    </source>
</evidence>
<dbReference type="Gene3D" id="3.40.50.2300">
    <property type="match status" value="1"/>
</dbReference>
<feature type="domain" description="OmpR/PhoB-type" evidence="9">
    <location>
        <begin position="124"/>
        <end position="224"/>
    </location>
</feature>
<gene>
    <name evidence="10" type="ORF">PKOR_17425</name>
</gene>
<dbReference type="Proteomes" id="UP000033109">
    <property type="component" value="Chromosome"/>
</dbReference>
<evidence type="ECO:0000256" key="5">
    <source>
        <dbReference type="ARBA" id="ARBA00023163"/>
    </source>
</evidence>
<evidence type="ECO:0000256" key="4">
    <source>
        <dbReference type="ARBA" id="ARBA00023125"/>
    </source>
</evidence>
<dbReference type="OrthoDB" id="9774822at2"/>
<dbReference type="Pfam" id="PF00072">
    <property type="entry name" value="Response_reg"/>
    <property type="match status" value="1"/>
</dbReference>
<evidence type="ECO:0000256" key="3">
    <source>
        <dbReference type="ARBA" id="ARBA00023015"/>
    </source>
</evidence>
<sequence>MKVLVIEDEEALKESIVAYLRQEGYLCDAAVDYKSALLKTASHHYACVVVDLTLPDGNGLNIVRSLKENYENTGIIIISAKNALDDKITGLEVGADDYLTKPFHLSELNARIKSVLRRRNFNGHKVLRVGEVEVQPDAAEATVAGKPLTLTRKEYDLLLYFVSNRNRVLTKESIAEYLWGDHIEMLDSLDFVYTHIKNLRRKIVEAGGADYIHTVYGLGYKFTSP</sequence>
<keyword evidence="3" id="KW-0805">Transcription regulation</keyword>
<organism evidence="10 11">
    <name type="scientific">Pontibacter korlensis</name>
    <dbReference type="NCBI Taxonomy" id="400092"/>
    <lineage>
        <taxon>Bacteria</taxon>
        <taxon>Pseudomonadati</taxon>
        <taxon>Bacteroidota</taxon>
        <taxon>Cytophagia</taxon>
        <taxon>Cytophagales</taxon>
        <taxon>Hymenobacteraceae</taxon>
        <taxon>Pontibacter</taxon>
    </lineage>
</organism>
<evidence type="ECO:0000259" key="9">
    <source>
        <dbReference type="PROSITE" id="PS51755"/>
    </source>
</evidence>
<dbReference type="GO" id="GO:0000156">
    <property type="term" value="F:phosphorelay response regulator activity"/>
    <property type="evidence" value="ECO:0007669"/>
    <property type="project" value="TreeGrafter"/>
</dbReference>
<dbReference type="STRING" id="400092.PKOR_17425"/>
<proteinExistence type="predicted"/>
<dbReference type="GO" id="GO:0032993">
    <property type="term" value="C:protein-DNA complex"/>
    <property type="evidence" value="ECO:0007669"/>
    <property type="project" value="TreeGrafter"/>
</dbReference>
<keyword evidence="11" id="KW-1185">Reference proteome</keyword>
<dbReference type="KEGG" id="pko:PKOR_17425"/>
<keyword evidence="4 7" id="KW-0238">DNA-binding</keyword>
<evidence type="ECO:0000313" key="11">
    <source>
        <dbReference type="Proteomes" id="UP000033109"/>
    </source>
</evidence>
<evidence type="ECO:0000313" key="10">
    <source>
        <dbReference type="EMBL" id="AKD04551.1"/>
    </source>
</evidence>
<evidence type="ECO:0000256" key="2">
    <source>
        <dbReference type="ARBA" id="ARBA00023012"/>
    </source>
</evidence>
<keyword evidence="2" id="KW-0902">Two-component regulatory system</keyword>
<dbReference type="PANTHER" id="PTHR48111:SF22">
    <property type="entry name" value="REGULATOR OF RPOS"/>
    <property type="match status" value="1"/>
</dbReference>
<dbReference type="SUPFAM" id="SSF46894">
    <property type="entry name" value="C-terminal effector domain of the bipartite response regulators"/>
    <property type="match status" value="1"/>
</dbReference>
<evidence type="ECO:0000256" key="6">
    <source>
        <dbReference type="PROSITE-ProRule" id="PRU00169"/>
    </source>
</evidence>